<evidence type="ECO:0000313" key="2">
    <source>
        <dbReference type="EMBL" id="DAF49275.1"/>
    </source>
</evidence>
<proteinExistence type="predicted"/>
<dbReference type="EMBL" id="BK032578">
    <property type="protein sequence ID" value="DAF49275.1"/>
    <property type="molecule type" value="Genomic_DNA"/>
</dbReference>
<name>A0A8S5SEN6_9CAUD</name>
<organism evidence="2">
    <name type="scientific">Caudovirales sp. ctrNG92</name>
    <dbReference type="NCBI Taxonomy" id="2827638"/>
    <lineage>
        <taxon>Viruses</taxon>
        <taxon>Duplodnaviria</taxon>
        <taxon>Heunggongvirae</taxon>
        <taxon>Uroviricota</taxon>
        <taxon>Caudoviricetes</taxon>
    </lineage>
</organism>
<protein>
    <submittedName>
        <fullName evidence="2">Uncharacterized protein</fullName>
    </submittedName>
</protein>
<sequence length="151" mass="16783">MMPGAAPRAKRSRVADSHNAPHTFRNARPAGRKDTTMTDLKSILDRVYVSTYRYGDSPDVNVLLHDRDTDLVCLGTNGDPVFYDCYAAFEADNAACMGDYHFVVEYYSVTEYLLDHNLDVYLCDDDDLVDAVRSSFGIGEADWLLGLAANA</sequence>
<evidence type="ECO:0000256" key="1">
    <source>
        <dbReference type="SAM" id="MobiDB-lite"/>
    </source>
</evidence>
<accession>A0A8S5SEN6</accession>
<reference evidence="2" key="1">
    <citation type="journal article" date="2021" name="Proc. Natl. Acad. Sci. U.S.A.">
        <title>A Catalog of Tens of Thousands of Viruses from Human Metagenomes Reveals Hidden Associations with Chronic Diseases.</title>
        <authorList>
            <person name="Tisza M.J."/>
            <person name="Buck C.B."/>
        </authorList>
    </citation>
    <scope>NUCLEOTIDE SEQUENCE</scope>
    <source>
        <strain evidence="2">CtrNG92</strain>
    </source>
</reference>
<feature type="region of interest" description="Disordered" evidence="1">
    <location>
        <begin position="1"/>
        <end position="33"/>
    </location>
</feature>